<gene>
    <name evidence="1" type="ORF">ACFQMG_10255</name>
</gene>
<evidence type="ECO:0008006" key="3">
    <source>
        <dbReference type="Google" id="ProtNLM"/>
    </source>
</evidence>
<reference evidence="2" key="1">
    <citation type="journal article" date="2019" name="Int. J. Syst. Evol. Microbiol.">
        <title>The Global Catalogue of Microorganisms (GCM) 10K type strain sequencing project: providing services to taxonomists for standard genome sequencing and annotation.</title>
        <authorList>
            <consortium name="The Broad Institute Genomics Platform"/>
            <consortium name="The Broad Institute Genome Sequencing Center for Infectious Disease"/>
            <person name="Wu L."/>
            <person name="Ma J."/>
        </authorList>
    </citation>
    <scope>NUCLEOTIDE SEQUENCE [LARGE SCALE GENOMIC DNA]</scope>
    <source>
        <strain evidence="2">CGMCC 1.12859</strain>
    </source>
</reference>
<sequence>MDASAAPRVGTESAQSPAEAARILEAEILPVPSGATAWAKQPTGVLGLDQYIDAMYDPPDRTAARGLAVQRRFVTAVRRGWTSADDSQDEVILIRYQAASGAQSMRLNLCRTWQRDSTVTWFAGPTNDSCGVDHKELDSDGFTSSEVFTTRGSLVVWAIHFSAGSPDREATRALAQRQLNAVHG</sequence>
<protein>
    <recommendedName>
        <fullName evidence="3">PknH-like extracellular domain-containing protein</fullName>
    </recommendedName>
</protein>
<dbReference type="RefSeq" id="WP_380230927.1">
    <property type="nucleotide sequence ID" value="NZ_JBHSVH010000002.1"/>
</dbReference>
<accession>A0ABW2FUW7</accession>
<evidence type="ECO:0000313" key="1">
    <source>
        <dbReference type="EMBL" id="MFC7179939.1"/>
    </source>
</evidence>
<name>A0ABW2FUW7_9ACTN</name>
<dbReference type="Proteomes" id="UP001596435">
    <property type="component" value="Unassembled WGS sequence"/>
</dbReference>
<organism evidence="1 2">
    <name type="scientific">Kitasatospora paranensis</name>
    <dbReference type="NCBI Taxonomy" id="258053"/>
    <lineage>
        <taxon>Bacteria</taxon>
        <taxon>Bacillati</taxon>
        <taxon>Actinomycetota</taxon>
        <taxon>Actinomycetes</taxon>
        <taxon>Kitasatosporales</taxon>
        <taxon>Streptomycetaceae</taxon>
        <taxon>Kitasatospora</taxon>
    </lineage>
</organism>
<proteinExistence type="predicted"/>
<dbReference type="EMBL" id="JBHTAJ010000015">
    <property type="protein sequence ID" value="MFC7179939.1"/>
    <property type="molecule type" value="Genomic_DNA"/>
</dbReference>
<comment type="caution">
    <text evidence="1">The sequence shown here is derived from an EMBL/GenBank/DDBJ whole genome shotgun (WGS) entry which is preliminary data.</text>
</comment>
<keyword evidence="2" id="KW-1185">Reference proteome</keyword>
<evidence type="ECO:0000313" key="2">
    <source>
        <dbReference type="Proteomes" id="UP001596435"/>
    </source>
</evidence>